<gene>
    <name evidence="1" type="ORF">OIU84_002736</name>
</gene>
<name>A0AAD6P528_9ROSI</name>
<protein>
    <submittedName>
        <fullName evidence="1">Uncharacterized protein</fullName>
    </submittedName>
</protein>
<organism evidence="1 2">
    <name type="scientific">Salix udensis</name>
    <dbReference type="NCBI Taxonomy" id="889485"/>
    <lineage>
        <taxon>Eukaryota</taxon>
        <taxon>Viridiplantae</taxon>
        <taxon>Streptophyta</taxon>
        <taxon>Embryophyta</taxon>
        <taxon>Tracheophyta</taxon>
        <taxon>Spermatophyta</taxon>
        <taxon>Magnoliopsida</taxon>
        <taxon>eudicotyledons</taxon>
        <taxon>Gunneridae</taxon>
        <taxon>Pentapetalae</taxon>
        <taxon>rosids</taxon>
        <taxon>fabids</taxon>
        <taxon>Malpighiales</taxon>
        <taxon>Salicaceae</taxon>
        <taxon>Saliceae</taxon>
        <taxon>Salix</taxon>
    </lineage>
</organism>
<dbReference type="Proteomes" id="UP001162972">
    <property type="component" value="Chromosome 11"/>
</dbReference>
<evidence type="ECO:0000313" key="2">
    <source>
        <dbReference type="Proteomes" id="UP001162972"/>
    </source>
</evidence>
<dbReference type="AlphaFoldDB" id="A0AAD6P528"/>
<proteinExistence type="predicted"/>
<reference evidence="1 2" key="1">
    <citation type="journal article" date="2023" name="Int. J. Mol. Sci.">
        <title>De Novo Assembly and Annotation of 11 Diverse Shrub Willow (Salix) Genomes Reveals Novel Gene Organization in Sex-Linked Regions.</title>
        <authorList>
            <person name="Hyden B."/>
            <person name="Feng K."/>
            <person name="Yates T.B."/>
            <person name="Jawdy S."/>
            <person name="Cereghino C."/>
            <person name="Smart L.B."/>
            <person name="Muchero W."/>
        </authorList>
    </citation>
    <scope>NUCLEOTIDE SEQUENCE [LARGE SCALE GENOMIC DNA]</scope>
    <source>
        <tissue evidence="1">Shoot tip</tissue>
    </source>
</reference>
<keyword evidence="2" id="KW-1185">Reference proteome</keyword>
<evidence type="ECO:0000313" key="1">
    <source>
        <dbReference type="EMBL" id="KAJ6416909.1"/>
    </source>
</evidence>
<sequence length="94" mass="10370">MMKNAWVRCQIALGQCPKSLPHLQPQGYTGQKVFIIILIQQFLCLIYVAQLCKTLITANSVALFPNGSGSGSCRPLFFVSFIAKREAKGMLACF</sequence>
<dbReference type="EMBL" id="JAPFFJ010000011">
    <property type="protein sequence ID" value="KAJ6416909.1"/>
    <property type="molecule type" value="Genomic_DNA"/>
</dbReference>
<comment type="caution">
    <text evidence="1">The sequence shown here is derived from an EMBL/GenBank/DDBJ whole genome shotgun (WGS) entry which is preliminary data.</text>
</comment>
<accession>A0AAD6P528</accession>